<dbReference type="EMBL" id="JAAECE010000001">
    <property type="protein sequence ID" value="KAF1807032.1"/>
    <property type="molecule type" value="Genomic_DNA"/>
</dbReference>
<name>A0A8H4F5E6_MUCCL</name>
<dbReference type="AlphaFoldDB" id="A0A8H4F5E6"/>
<protein>
    <recommendedName>
        <fullName evidence="4">Secreted protein</fullName>
    </recommendedName>
</protein>
<accession>A0A8H4F5E6</accession>
<evidence type="ECO:0008006" key="4">
    <source>
        <dbReference type="Google" id="ProtNLM"/>
    </source>
</evidence>
<sequence length="73" mass="8349">MGHLSLFLLILLPFRCSSSLHINRMSLSVVTAAATENWSHIKAYVCQARGKNYCLIHKRYFDISWCPECGKMS</sequence>
<evidence type="ECO:0000256" key="1">
    <source>
        <dbReference type="SAM" id="SignalP"/>
    </source>
</evidence>
<proteinExistence type="predicted"/>
<reference evidence="2 3" key="1">
    <citation type="submission" date="2019-09" db="EMBL/GenBank/DDBJ databases">
        <authorList>
            <consortium name="DOE Joint Genome Institute"/>
            <person name="Mondo S.J."/>
            <person name="Navarro-Mendoza M.I."/>
            <person name="Perez-Arques C."/>
            <person name="Panchal S."/>
            <person name="Nicolas F.E."/>
            <person name="Ganguly P."/>
            <person name="Pangilinan J."/>
            <person name="Grigoriev I."/>
            <person name="Heitman J."/>
            <person name="Sanya K."/>
            <person name="Garre V."/>
        </authorList>
    </citation>
    <scope>NUCLEOTIDE SEQUENCE [LARGE SCALE GENOMIC DNA]</scope>
    <source>
        <strain evidence="2 3">MU402</strain>
    </source>
</reference>
<dbReference type="Proteomes" id="UP000469890">
    <property type="component" value="Unassembled WGS sequence"/>
</dbReference>
<evidence type="ECO:0000313" key="2">
    <source>
        <dbReference type="EMBL" id="KAF1807032.1"/>
    </source>
</evidence>
<feature type="chain" id="PRO_5033987965" description="Secreted protein" evidence="1">
    <location>
        <begin position="20"/>
        <end position="73"/>
    </location>
</feature>
<comment type="caution">
    <text evidence="2">The sequence shown here is derived from an EMBL/GenBank/DDBJ whole genome shotgun (WGS) entry which is preliminary data.</text>
</comment>
<keyword evidence="1" id="KW-0732">Signal</keyword>
<feature type="signal peptide" evidence="1">
    <location>
        <begin position="1"/>
        <end position="19"/>
    </location>
</feature>
<evidence type="ECO:0000313" key="3">
    <source>
        <dbReference type="Proteomes" id="UP000469890"/>
    </source>
</evidence>
<organism evidence="2 3">
    <name type="scientific">Mucor circinelloides f. lusitanicus</name>
    <name type="common">Mucor racemosus var. lusitanicus</name>
    <dbReference type="NCBI Taxonomy" id="29924"/>
    <lineage>
        <taxon>Eukaryota</taxon>
        <taxon>Fungi</taxon>
        <taxon>Fungi incertae sedis</taxon>
        <taxon>Mucoromycota</taxon>
        <taxon>Mucoromycotina</taxon>
        <taxon>Mucoromycetes</taxon>
        <taxon>Mucorales</taxon>
        <taxon>Mucorineae</taxon>
        <taxon>Mucoraceae</taxon>
        <taxon>Mucor</taxon>
    </lineage>
</organism>
<gene>
    <name evidence="2" type="ORF">FB192DRAFT_1353469</name>
</gene>